<feature type="signal peptide" evidence="2">
    <location>
        <begin position="1"/>
        <end position="21"/>
    </location>
</feature>
<organism evidence="3 4">
    <name type="scientific">Candidatus Contendobacter odensis Run_B_J11</name>
    <dbReference type="NCBI Taxonomy" id="1400861"/>
    <lineage>
        <taxon>Bacteria</taxon>
        <taxon>Pseudomonadati</taxon>
        <taxon>Pseudomonadota</taxon>
        <taxon>Gammaproteobacteria</taxon>
        <taxon>Candidatus Competibacteraceae</taxon>
        <taxon>Candidatus Contendibacter</taxon>
    </lineage>
</organism>
<dbReference type="EMBL" id="CBTK010000275">
    <property type="protein sequence ID" value="CDH46746.1"/>
    <property type="molecule type" value="Genomic_DNA"/>
</dbReference>
<keyword evidence="2" id="KW-0732">Signal</keyword>
<dbReference type="PROSITE" id="PS50005">
    <property type="entry name" value="TPR"/>
    <property type="match status" value="2"/>
</dbReference>
<feature type="chain" id="PRO_5030809030" description="Tetratricopeptide repeat protein" evidence="2">
    <location>
        <begin position="22"/>
        <end position="206"/>
    </location>
</feature>
<evidence type="ECO:0008006" key="5">
    <source>
        <dbReference type="Google" id="ProtNLM"/>
    </source>
</evidence>
<dbReference type="Pfam" id="PF13432">
    <property type="entry name" value="TPR_16"/>
    <property type="match status" value="1"/>
</dbReference>
<dbReference type="InterPro" id="IPR011990">
    <property type="entry name" value="TPR-like_helical_dom_sf"/>
</dbReference>
<sequence>MRKMQNMLMLAAALISTPVHAGQYDAVFSQIQRMLIQSAKNDEAGLNATRQQLESLPKSAHQNMKEARALNQQGLDALKRNDYPSAATAFQKAQETDPADIEIAGNLGYANLKLGQFKRAEHQLIYALSLAPGRSSSWFNLGQVYGALNDVEKATGAFATTYRLSQNRAKTEQFMRQALTTSENNETTRVALQQALKLFGLPEYPQ</sequence>
<dbReference type="RefSeq" id="WP_034435455.1">
    <property type="nucleotide sequence ID" value="NZ_CBTK010000275.1"/>
</dbReference>
<keyword evidence="4" id="KW-1185">Reference proteome</keyword>
<reference evidence="3 4" key="1">
    <citation type="journal article" date="2014" name="ISME J.">
        <title>Candidatus Competibacter-lineage genomes retrieved from metagenomes reveal functional metabolic diversity.</title>
        <authorList>
            <person name="McIlroy S.J."/>
            <person name="Albertsen M."/>
            <person name="Andresen E.K."/>
            <person name="Saunders A.M."/>
            <person name="Kristiansen R."/>
            <person name="Stokholm-Bjerregaard M."/>
            <person name="Nielsen K.L."/>
            <person name="Nielsen P.H."/>
        </authorList>
    </citation>
    <scope>NUCLEOTIDE SEQUENCE [LARGE SCALE GENOMIC DNA]</scope>
    <source>
        <strain evidence="3 4">Run_B_J11</strain>
    </source>
</reference>
<name>A0A7U7J408_9GAMM</name>
<dbReference type="OrthoDB" id="21665at2"/>
<feature type="repeat" description="TPR" evidence="1">
    <location>
        <begin position="135"/>
        <end position="168"/>
    </location>
</feature>
<evidence type="ECO:0000313" key="3">
    <source>
        <dbReference type="EMBL" id="CDH46746.1"/>
    </source>
</evidence>
<feature type="repeat" description="TPR" evidence="1">
    <location>
        <begin position="67"/>
        <end position="100"/>
    </location>
</feature>
<protein>
    <recommendedName>
        <fullName evidence="5">Tetratricopeptide repeat protein</fullName>
    </recommendedName>
</protein>
<dbReference type="Gene3D" id="1.25.40.10">
    <property type="entry name" value="Tetratricopeptide repeat domain"/>
    <property type="match status" value="1"/>
</dbReference>
<dbReference type="Proteomes" id="UP000019184">
    <property type="component" value="Unassembled WGS sequence"/>
</dbReference>
<evidence type="ECO:0000313" key="4">
    <source>
        <dbReference type="Proteomes" id="UP000019184"/>
    </source>
</evidence>
<proteinExistence type="predicted"/>
<dbReference type="SUPFAM" id="SSF48452">
    <property type="entry name" value="TPR-like"/>
    <property type="match status" value="1"/>
</dbReference>
<keyword evidence="1" id="KW-0802">TPR repeat</keyword>
<evidence type="ECO:0000256" key="2">
    <source>
        <dbReference type="SAM" id="SignalP"/>
    </source>
</evidence>
<dbReference type="AlphaFoldDB" id="A0A7U7J408"/>
<gene>
    <name evidence="3" type="ORF">BN874_590014</name>
</gene>
<dbReference type="SMART" id="SM00028">
    <property type="entry name" value="TPR"/>
    <property type="match status" value="3"/>
</dbReference>
<evidence type="ECO:0000256" key="1">
    <source>
        <dbReference type="PROSITE-ProRule" id="PRU00339"/>
    </source>
</evidence>
<comment type="caution">
    <text evidence="3">The sequence shown here is derived from an EMBL/GenBank/DDBJ whole genome shotgun (WGS) entry which is preliminary data.</text>
</comment>
<dbReference type="InterPro" id="IPR019734">
    <property type="entry name" value="TPR_rpt"/>
</dbReference>
<accession>A0A7U7J408</accession>